<evidence type="ECO:0000313" key="2">
    <source>
        <dbReference type="Proteomes" id="UP000785625"/>
    </source>
</evidence>
<accession>A0ABS2GWU3</accession>
<keyword evidence="2" id="KW-1185">Reference proteome</keyword>
<evidence type="ECO:0000313" key="1">
    <source>
        <dbReference type="EMBL" id="MBM6940770.1"/>
    </source>
</evidence>
<reference evidence="1 2" key="1">
    <citation type="journal article" date="2021" name="Sci. Rep.">
        <title>The distribution of antibiotic resistance genes in chicken gut microbiota commensals.</title>
        <authorList>
            <person name="Juricova H."/>
            <person name="Matiasovicova J."/>
            <person name="Kubasova T."/>
            <person name="Cejkova D."/>
            <person name="Rychlik I."/>
        </authorList>
    </citation>
    <scope>NUCLEOTIDE SEQUENCE [LARGE SCALE GENOMIC DNA]</scope>
    <source>
        <strain evidence="1 2">An574</strain>
    </source>
</reference>
<name>A0ABS2GWU3_9LACO</name>
<protein>
    <submittedName>
        <fullName evidence="1">Uncharacterized protein</fullName>
    </submittedName>
</protein>
<gene>
    <name evidence="1" type="ORF">H5975_04615</name>
</gene>
<proteinExistence type="predicted"/>
<dbReference type="RefSeq" id="WP_204785076.1">
    <property type="nucleotide sequence ID" value="NZ_JACJKU010000036.1"/>
</dbReference>
<sequence>MTNNEFENVFHHLCALFDGADDLIHDYNLLLIYLQQNPPKDADSSPAWQEVKDLKPFMINAVN</sequence>
<comment type="caution">
    <text evidence="1">The sequence shown here is derived from an EMBL/GenBank/DDBJ whole genome shotgun (WGS) entry which is preliminary data.</text>
</comment>
<organism evidence="1 2">
    <name type="scientific">Limosilactobacillus coleohominis</name>
    <dbReference type="NCBI Taxonomy" id="181675"/>
    <lineage>
        <taxon>Bacteria</taxon>
        <taxon>Bacillati</taxon>
        <taxon>Bacillota</taxon>
        <taxon>Bacilli</taxon>
        <taxon>Lactobacillales</taxon>
        <taxon>Lactobacillaceae</taxon>
        <taxon>Limosilactobacillus</taxon>
    </lineage>
</organism>
<dbReference type="Proteomes" id="UP000785625">
    <property type="component" value="Unassembled WGS sequence"/>
</dbReference>
<dbReference type="EMBL" id="JACJKU010000036">
    <property type="protein sequence ID" value="MBM6940770.1"/>
    <property type="molecule type" value="Genomic_DNA"/>
</dbReference>